<keyword evidence="5" id="KW-1185">Reference proteome</keyword>
<evidence type="ECO:0000313" key="5">
    <source>
        <dbReference type="Proteomes" id="UP000030752"/>
    </source>
</evidence>
<dbReference type="GeneID" id="19967433"/>
<dbReference type="PANTHER" id="PTHR42091:SF1">
    <property type="entry name" value="CONSERVED GLYCINE-RICH PROTEIN (AFU_ORTHOLOGUE AFUA_7G02440)"/>
    <property type="match status" value="1"/>
</dbReference>
<dbReference type="InParanoid" id="W2SD33"/>
<keyword evidence="2" id="KW-0732">Signal</keyword>
<sequence>MRFLRVLLALSALSTTTFATPVADFDALVSRNPDALHSSQNKRNLHSWSPREEEAEKRAAEAAAEPEPDPEAYAEPAPNHDLDSLTSALEKRKGGGGGRGGGSSGGSRGSGGSSGGGGRPVSSYSFSPQSNLGGRTISGSGARPAYGSRYMGGATVPYTAGARSPSRGIAPFAFPLVGFAVFPGLWLYGSAYGYPYGAGYHYNQDGQNHTSNVTCLCQRYQVCGCDPDDNQTALAQMVTNGTGSGAPVNTSTVRTVQYDNGTEMTYINGSLENGTTAPGGTEPSDESQISAAVQRFMSVGGYWLMATTVVWGVYMGGLP</sequence>
<organism evidence="4 5">
    <name type="scientific">Cyphellophora europaea (strain CBS 101466)</name>
    <name type="common">Phialophora europaea</name>
    <dbReference type="NCBI Taxonomy" id="1220924"/>
    <lineage>
        <taxon>Eukaryota</taxon>
        <taxon>Fungi</taxon>
        <taxon>Dikarya</taxon>
        <taxon>Ascomycota</taxon>
        <taxon>Pezizomycotina</taxon>
        <taxon>Eurotiomycetes</taxon>
        <taxon>Chaetothyriomycetidae</taxon>
        <taxon>Chaetothyriales</taxon>
        <taxon>Cyphellophoraceae</taxon>
        <taxon>Cyphellophora</taxon>
    </lineage>
</organism>
<evidence type="ECO:0000256" key="1">
    <source>
        <dbReference type="SAM" id="MobiDB-lite"/>
    </source>
</evidence>
<evidence type="ECO:0000259" key="3">
    <source>
        <dbReference type="Pfam" id="PF24866"/>
    </source>
</evidence>
<evidence type="ECO:0000313" key="4">
    <source>
        <dbReference type="EMBL" id="ETN45913.1"/>
    </source>
</evidence>
<dbReference type="RefSeq" id="XP_008710625.1">
    <property type="nucleotide sequence ID" value="XM_008712403.1"/>
</dbReference>
<name>W2SD33_CYPE1</name>
<accession>W2SD33</accession>
<feature type="compositionally biased region" description="Basic and acidic residues" evidence="1">
    <location>
        <begin position="78"/>
        <end position="93"/>
    </location>
</feature>
<reference evidence="4 5" key="1">
    <citation type="submission" date="2013-03" db="EMBL/GenBank/DDBJ databases">
        <title>The Genome Sequence of Phialophora europaea CBS 101466.</title>
        <authorList>
            <consortium name="The Broad Institute Genomics Platform"/>
            <person name="Cuomo C."/>
            <person name="de Hoog S."/>
            <person name="Gorbushina A."/>
            <person name="Walker B."/>
            <person name="Young S.K."/>
            <person name="Zeng Q."/>
            <person name="Gargeya S."/>
            <person name="Fitzgerald M."/>
            <person name="Haas B."/>
            <person name="Abouelleil A."/>
            <person name="Allen A.W."/>
            <person name="Alvarado L."/>
            <person name="Arachchi H.M."/>
            <person name="Berlin A.M."/>
            <person name="Chapman S.B."/>
            <person name="Gainer-Dewar J."/>
            <person name="Goldberg J."/>
            <person name="Griggs A."/>
            <person name="Gujja S."/>
            <person name="Hansen M."/>
            <person name="Howarth C."/>
            <person name="Imamovic A."/>
            <person name="Ireland A."/>
            <person name="Larimer J."/>
            <person name="McCowan C."/>
            <person name="Murphy C."/>
            <person name="Pearson M."/>
            <person name="Poon T.W."/>
            <person name="Priest M."/>
            <person name="Roberts A."/>
            <person name="Saif S."/>
            <person name="Shea T."/>
            <person name="Sisk P."/>
            <person name="Sykes S."/>
            <person name="Wortman J."/>
            <person name="Nusbaum C."/>
            <person name="Birren B."/>
        </authorList>
    </citation>
    <scope>NUCLEOTIDE SEQUENCE [LARGE SCALE GENOMIC DNA]</scope>
    <source>
        <strain evidence="4 5">CBS 101466</strain>
    </source>
</reference>
<feature type="compositionally biased region" description="Basic and acidic residues" evidence="1">
    <location>
        <begin position="49"/>
        <end position="60"/>
    </location>
</feature>
<protein>
    <recommendedName>
        <fullName evidence="3">DUF7732 domain-containing protein</fullName>
    </recommendedName>
</protein>
<dbReference type="HOGENOM" id="CLU_060392_1_0_1"/>
<dbReference type="Pfam" id="PF24866">
    <property type="entry name" value="DUF7732"/>
    <property type="match status" value="1"/>
</dbReference>
<dbReference type="EMBL" id="KB822711">
    <property type="protein sequence ID" value="ETN45913.1"/>
    <property type="molecule type" value="Genomic_DNA"/>
</dbReference>
<dbReference type="PANTHER" id="PTHR42091">
    <property type="entry name" value="CONSERVED GLYCINE-RICH PROTEIN (AFU_ORTHOLOGUE AFUA_7G02440)"/>
    <property type="match status" value="1"/>
</dbReference>
<feature type="signal peptide" evidence="2">
    <location>
        <begin position="1"/>
        <end position="19"/>
    </location>
</feature>
<feature type="compositionally biased region" description="Polar residues" evidence="1">
    <location>
        <begin position="122"/>
        <end position="139"/>
    </location>
</feature>
<dbReference type="STRING" id="1220924.W2SD33"/>
<dbReference type="eggNOG" id="ENOG502S4KZ">
    <property type="taxonomic scope" value="Eukaryota"/>
</dbReference>
<dbReference type="VEuPathDB" id="FungiDB:HMPREF1541_00094"/>
<dbReference type="InterPro" id="IPR056634">
    <property type="entry name" value="DUF7732"/>
</dbReference>
<feature type="domain" description="DUF7732" evidence="3">
    <location>
        <begin position="150"/>
        <end position="275"/>
    </location>
</feature>
<evidence type="ECO:0000256" key="2">
    <source>
        <dbReference type="SAM" id="SignalP"/>
    </source>
</evidence>
<feature type="compositionally biased region" description="Gly residues" evidence="1">
    <location>
        <begin position="95"/>
        <end position="119"/>
    </location>
</feature>
<gene>
    <name evidence="4" type="ORF">HMPREF1541_00094</name>
</gene>
<feature type="region of interest" description="Disordered" evidence="1">
    <location>
        <begin position="34"/>
        <end position="140"/>
    </location>
</feature>
<proteinExistence type="predicted"/>
<feature type="chain" id="PRO_5004824328" description="DUF7732 domain-containing protein" evidence="2">
    <location>
        <begin position="20"/>
        <end position="319"/>
    </location>
</feature>
<dbReference type="AlphaFoldDB" id="W2SD33"/>
<dbReference type="Proteomes" id="UP000030752">
    <property type="component" value="Unassembled WGS sequence"/>
</dbReference>
<dbReference type="OrthoDB" id="5425547at2759"/>